<dbReference type="AlphaFoldDB" id="A0A378XB68"/>
<keyword evidence="3" id="KW-0808">Transferase</keyword>
<organism evidence="3 4">
    <name type="scientific">Oligella ureolytica</name>
    <dbReference type="NCBI Taxonomy" id="90244"/>
    <lineage>
        <taxon>Bacteria</taxon>
        <taxon>Pseudomonadati</taxon>
        <taxon>Pseudomonadota</taxon>
        <taxon>Betaproteobacteria</taxon>
        <taxon>Burkholderiales</taxon>
        <taxon>Alcaligenaceae</taxon>
        <taxon>Oligella</taxon>
    </lineage>
</organism>
<reference evidence="2 5" key="2">
    <citation type="submission" date="2020-12" db="EMBL/GenBank/DDBJ databases">
        <title>FDA dAtabase for Regulatory Grade micrObial Sequences (FDA-ARGOS): Supporting development and validation of Infectious Disease Dx tests.</title>
        <authorList>
            <person name="Sproer C."/>
            <person name="Gronow S."/>
            <person name="Severitt S."/>
            <person name="Schroder I."/>
            <person name="Tallon L."/>
            <person name="Sadzewicz L."/>
            <person name="Zhao X."/>
            <person name="Boylan J."/>
            <person name="Ott S."/>
            <person name="Bowen H."/>
            <person name="Vavikolanu K."/>
            <person name="Mehta A."/>
            <person name="Aluvathingal J."/>
            <person name="Nadendla S."/>
            <person name="Lowell S."/>
            <person name="Myers T."/>
            <person name="Yan Y."/>
            <person name="Sichtig H."/>
        </authorList>
    </citation>
    <scope>NUCLEOTIDE SEQUENCE [LARGE SCALE GENOMIC DNA]</scope>
    <source>
        <strain evidence="2 5">FDAARGOS_872</strain>
    </source>
</reference>
<sequence length="262" mass="29867">MSFDLVINTRPAHKNLELQALLADFDVLSLPALCLQPLDFELPDDWQSSDFVFFVSQYAVDSFFNRLNAKEVSWPSTLFAAAVGQVSAAALINHGVAPDKVLLAPTGDSDSESFLDWFEKKYQVPKQVMIVRAQQGRNWLNEQLKQRSVKTSFLTVYKRAPAVWTEQQIQPLLALLHKNEHARVCWLLTSRESVDAIIQQWLKVPTFAKLCWAHEFLVFHPRIAEHLEQKRVQFAPSQHRALSVHLTQPDNPSIAETLISLI</sequence>
<evidence type="ECO:0000313" key="5">
    <source>
        <dbReference type="Proteomes" id="UP000594903"/>
    </source>
</evidence>
<accession>A0A378XB68</accession>
<dbReference type="GO" id="GO:0004852">
    <property type="term" value="F:uroporphyrinogen-III synthase activity"/>
    <property type="evidence" value="ECO:0007669"/>
    <property type="project" value="InterPro"/>
</dbReference>
<evidence type="ECO:0000313" key="3">
    <source>
        <dbReference type="EMBL" id="SUA50052.1"/>
    </source>
</evidence>
<dbReference type="InterPro" id="IPR003754">
    <property type="entry name" value="4pyrrol_synth_uPrphyn_synth"/>
</dbReference>
<name>A0A378XB68_9BURK</name>
<dbReference type="RefSeq" id="WP_018574530.1">
    <property type="nucleotide sequence ID" value="NZ_CP065725.1"/>
</dbReference>
<proteinExistence type="predicted"/>
<dbReference type="EMBL" id="UGSB01000001">
    <property type="protein sequence ID" value="SUA50052.1"/>
    <property type="molecule type" value="Genomic_DNA"/>
</dbReference>
<dbReference type="SUPFAM" id="SSF69618">
    <property type="entry name" value="HemD-like"/>
    <property type="match status" value="1"/>
</dbReference>
<keyword evidence="3" id="KW-0489">Methyltransferase</keyword>
<dbReference type="Pfam" id="PF02602">
    <property type="entry name" value="HEM4"/>
    <property type="match status" value="1"/>
</dbReference>
<feature type="domain" description="Tetrapyrrole biosynthesis uroporphyrinogen III synthase" evidence="1">
    <location>
        <begin position="25"/>
        <end position="232"/>
    </location>
</feature>
<evidence type="ECO:0000259" key="1">
    <source>
        <dbReference type="Pfam" id="PF02602"/>
    </source>
</evidence>
<dbReference type="Proteomes" id="UP000254603">
    <property type="component" value="Unassembled WGS sequence"/>
</dbReference>
<dbReference type="CDD" id="cd06578">
    <property type="entry name" value="HemD"/>
    <property type="match status" value="1"/>
</dbReference>
<dbReference type="Gene3D" id="3.40.50.10090">
    <property type="match status" value="2"/>
</dbReference>
<dbReference type="Proteomes" id="UP000594903">
    <property type="component" value="Chromosome"/>
</dbReference>
<protein>
    <submittedName>
        <fullName evidence="3">Bifunctional uroporphyrinogen-III synthetase /uroporphyrin-III C-methyltransferase</fullName>
    </submittedName>
    <submittedName>
        <fullName evidence="2">Uroporphyrinogen-III synthase</fullName>
    </submittedName>
</protein>
<dbReference type="GO" id="GO:0033014">
    <property type="term" value="P:tetrapyrrole biosynthetic process"/>
    <property type="evidence" value="ECO:0007669"/>
    <property type="project" value="InterPro"/>
</dbReference>
<gene>
    <name evidence="2" type="ORF">I6G29_13260</name>
    <name evidence="3" type="ORF">NCTC11997_00010</name>
</gene>
<dbReference type="GO" id="GO:0008168">
    <property type="term" value="F:methyltransferase activity"/>
    <property type="evidence" value="ECO:0007669"/>
    <property type="project" value="UniProtKB-KW"/>
</dbReference>
<evidence type="ECO:0000313" key="4">
    <source>
        <dbReference type="Proteomes" id="UP000254603"/>
    </source>
</evidence>
<dbReference type="GO" id="GO:0032259">
    <property type="term" value="P:methylation"/>
    <property type="evidence" value="ECO:0007669"/>
    <property type="project" value="UniProtKB-KW"/>
</dbReference>
<dbReference type="EMBL" id="CP065725">
    <property type="protein sequence ID" value="QPT40047.1"/>
    <property type="molecule type" value="Genomic_DNA"/>
</dbReference>
<keyword evidence="5" id="KW-1185">Reference proteome</keyword>
<dbReference type="InterPro" id="IPR036108">
    <property type="entry name" value="4pyrrol_syn_uPrphyn_synt_sf"/>
</dbReference>
<reference evidence="3 4" key="1">
    <citation type="submission" date="2018-06" db="EMBL/GenBank/DDBJ databases">
        <authorList>
            <consortium name="Pathogen Informatics"/>
            <person name="Doyle S."/>
        </authorList>
    </citation>
    <scope>NUCLEOTIDE SEQUENCE [LARGE SCALE GENOMIC DNA]</scope>
    <source>
        <strain evidence="3 4">NCTC11997</strain>
    </source>
</reference>
<dbReference type="OrthoDB" id="9787650at2"/>
<evidence type="ECO:0000313" key="2">
    <source>
        <dbReference type="EMBL" id="QPT40047.1"/>
    </source>
</evidence>
<dbReference type="STRING" id="1122619.GCA_000373745_01348"/>